<dbReference type="PANTHER" id="PTHR19384">
    <property type="entry name" value="NITRIC OXIDE SYNTHASE-RELATED"/>
    <property type="match status" value="1"/>
</dbReference>
<keyword evidence="3 14" id="KW-0813">Transport</keyword>
<dbReference type="PRINTS" id="PR00463">
    <property type="entry name" value="EP450I"/>
</dbReference>
<keyword evidence="7 14" id="KW-0479">Metal-binding</keyword>
<dbReference type="FunFam" id="1.10.630.10:FF:000040">
    <property type="entry name" value="Bifunctional cytochrome P450/NADPH--P450 reductase"/>
    <property type="match status" value="1"/>
</dbReference>
<dbReference type="Gene3D" id="3.40.50.80">
    <property type="entry name" value="Nucleotide-binding domain of ferredoxin-NADP reductase (FNR) module"/>
    <property type="match status" value="1"/>
</dbReference>
<evidence type="ECO:0000256" key="8">
    <source>
        <dbReference type="ARBA" id="ARBA00022827"/>
    </source>
</evidence>
<evidence type="ECO:0000256" key="13">
    <source>
        <dbReference type="ARBA" id="ARBA00023033"/>
    </source>
</evidence>
<comment type="cofactor">
    <cofactor evidence="1 14 15">
        <name>heme</name>
        <dbReference type="ChEBI" id="CHEBI:30413"/>
    </cofactor>
</comment>
<dbReference type="GeneID" id="24416795"/>
<evidence type="ECO:0000313" key="19">
    <source>
        <dbReference type="Proteomes" id="UP000008782"/>
    </source>
</evidence>
<dbReference type="InterPro" id="IPR003097">
    <property type="entry name" value="CysJ-like_FAD-binding"/>
</dbReference>
<dbReference type="OrthoDB" id="1470350at2759"/>
<dbReference type="InterPro" id="IPR039261">
    <property type="entry name" value="FNR_nucleotide-bd"/>
</dbReference>
<gene>
    <name evidence="18" type="ORF">GLRG_11431</name>
</gene>
<evidence type="ECO:0000256" key="5">
    <source>
        <dbReference type="ARBA" id="ARBA00022630"/>
    </source>
</evidence>
<evidence type="ECO:0000256" key="6">
    <source>
        <dbReference type="ARBA" id="ARBA00022643"/>
    </source>
</evidence>
<dbReference type="InterPro" id="IPR017972">
    <property type="entry name" value="Cyt_P450_CS"/>
</dbReference>
<keyword evidence="8 14" id="KW-0274">FAD</keyword>
<evidence type="ECO:0000256" key="3">
    <source>
        <dbReference type="ARBA" id="ARBA00022448"/>
    </source>
</evidence>
<evidence type="ECO:0000256" key="4">
    <source>
        <dbReference type="ARBA" id="ARBA00022617"/>
    </source>
</evidence>
<dbReference type="HOGENOM" id="CLU_001570_7_0_1"/>
<dbReference type="PANTHER" id="PTHR19384:SF127">
    <property type="entry name" value="BIFUNCTIONAL CYTOCHROME P450_NADPH--P450 REDUCTASE"/>
    <property type="match status" value="1"/>
</dbReference>
<keyword evidence="4 14" id="KW-0349">Heme</keyword>
<keyword evidence="19" id="KW-1185">Reference proteome</keyword>
<dbReference type="SUPFAM" id="SSF52343">
    <property type="entry name" value="Ferredoxin reductase-like, C-terminal NADP-linked domain"/>
    <property type="match status" value="1"/>
</dbReference>
<dbReference type="Pfam" id="PF00067">
    <property type="entry name" value="p450"/>
    <property type="match status" value="1"/>
</dbReference>
<dbReference type="RefSeq" id="XP_008100306.1">
    <property type="nucleotide sequence ID" value="XM_008102115.1"/>
</dbReference>
<dbReference type="Proteomes" id="UP000008782">
    <property type="component" value="Unassembled WGS sequence"/>
</dbReference>
<accession>E3QZJ8</accession>
<dbReference type="Gene3D" id="2.40.30.10">
    <property type="entry name" value="Translation factors"/>
    <property type="match status" value="1"/>
</dbReference>
<dbReference type="VEuPathDB" id="FungiDB:GLRG_11431"/>
<dbReference type="Gene3D" id="1.20.990.10">
    <property type="entry name" value="NADPH-cytochrome p450 Reductase, Chain A, domain 3"/>
    <property type="match status" value="1"/>
</dbReference>
<evidence type="ECO:0000256" key="12">
    <source>
        <dbReference type="ARBA" id="ARBA00023004"/>
    </source>
</evidence>
<evidence type="ECO:0000256" key="1">
    <source>
        <dbReference type="ARBA" id="ARBA00001971"/>
    </source>
</evidence>
<proteinExistence type="inferred from homology"/>
<dbReference type="SUPFAM" id="SSF52218">
    <property type="entry name" value="Flavoproteins"/>
    <property type="match status" value="1"/>
</dbReference>
<keyword evidence="11 14" id="KW-0560">Oxidoreductase</keyword>
<feature type="domain" description="FAD-binding FR-type" evidence="17">
    <location>
        <begin position="709"/>
        <end position="931"/>
    </location>
</feature>
<dbReference type="GO" id="GO:0010181">
    <property type="term" value="F:FMN binding"/>
    <property type="evidence" value="ECO:0007669"/>
    <property type="project" value="UniProtKB-UniRule"/>
</dbReference>
<dbReference type="Gene3D" id="1.10.630.10">
    <property type="entry name" value="Cytochrome P450"/>
    <property type="match status" value="1"/>
</dbReference>
<dbReference type="EC" id="1.6.2.4" evidence="14"/>
<feature type="binding site" description="axial binding residue" evidence="15">
    <location>
        <position position="444"/>
    </location>
    <ligand>
        <name>heme</name>
        <dbReference type="ChEBI" id="CHEBI:30413"/>
    </ligand>
    <ligandPart>
        <name>Fe</name>
        <dbReference type="ChEBI" id="CHEBI:18248"/>
    </ligandPart>
</feature>
<comment type="catalytic activity">
    <reaction evidence="14">
        <text>2 oxidized [cytochrome P450] + NADPH = 2 reduced [cytochrome P450] + NADP(+) + H(+)</text>
        <dbReference type="Rhea" id="RHEA:24040"/>
        <dbReference type="Rhea" id="RHEA-COMP:14627"/>
        <dbReference type="Rhea" id="RHEA-COMP:14628"/>
        <dbReference type="ChEBI" id="CHEBI:15378"/>
        <dbReference type="ChEBI" id="CHEBI:55376"/>
        <dbReference type="ChEBI" id="CHEBI:57783"/>
        <dbReference type="ChEBI" id="CHEBI:58349"/>
        <dbReference type="ChEBI" id="CHEBI:60344"/>
        <dbReference type="EC" id="1.6.2.4"/>
    </reaction>
</comment>
<dbReference type="GO" id="GO:0005829">
    <property type="term" value="C:cytosol"/>
    <property type="evidence" value="ECO:0007669"/>
    <property type="project" value="TreeGrafter"/>
</dbReference>
<evidence type="ECO:0000256" key="7">
    <source>
        <dbReference type="ARBA" id="ARBA00022723"/>
    </source>
</evidence>
<dbReference type="GO" id="GO:0050660">
    <property type="term" value="F:flavin adenine dinucleotide binding"/>
    <property type="evidence" value="ECO:0007669"/>
    <property type="project" value="TreeGrafter"/>
</dbReference>
<comment type="cofactor">
    <cofactor evidence="14">
        <name>FAD</name>
        <dbReference type="ChEBI" id="CHEBI:57692"/>
    </cofactor>
    <cofactor evidence="14">
        <name>FMN</name>
        <dbReference type="ChEBI" id="CHEBI:58210"/>
    </cofactor>
</comment>
<reference evidence="19" key="1">
    <citation type="journal article" date="2012" name="Nat. Genet.">
        <title>Lifestyle transitions in plant pathogenic Colletotrichum fungi deciphered by genome and transcriptome analyses.</title>
        <authorList>
            <person name="O'Connell R.J."/>
            <person name="Thon M.R."/>
            <person name="Hacquard S."/>
            <person name="Amyotte S.G."/>
            <person name="Kleemann J."/>
            <person name="Torres M.F."/>
            <person name="Damm U."/>
            <person name="Buiate E.A."/>
            <person name="Epstein L."/>
            <person name="Alkan N."/>
            <person name="Altmueller J."/>
            <person name="Alvarado-Balderrama L."/>
            <person name="Bauser C.A."/>
            <person name="Becker C."/>
            <person name="Birren B.W."/>
            <person name="Chen Z."/>
            <person name="Choi J."/>
            <person name="Crouch J.A."/>
            <person name="Duvick J.P."/>
            <person name="Farman M.A."/>
            <person name="Gan P."/>
            <person name="Heiman D."/>
            <person name="Henrissat B."/>
            <person name="Howard R.J."/>
            <person name="Kabbage M."/>
            <person name="Koch C."/>
            <person name="Kracher B."/>
            <person name="Kubo Y."/>
            <person name="Law A.D."/>
            <person name="Lebrun M.-H."/>
            <person name="Lee Y.-H."/>
            <person name="Miyara I."/>
            <person name="Moore N."/>
            <person name="Neumann U."/>
            <person name="Nordstroem K."/>
            <person name="Panaccione D.G."/>
            <person name="Panstruga R."/>
            <person name="Place M."/>
            <person name="Proctor R.H."/>
            <person name="Prusky D."/>
            <person name="Rech G."/>
            <person name="Reinhardt R."/>
            <person name="Rollins J.A."/>
            <person name="Rounsley S."/>
            <person name="Schardl C.L."/>
            <person name="Schwartz D.C."/>
            <person name="Shenoy N."/>
            <person name="Shirasu K."/>
            <person name="Sikhakolli U.R."/>
            <person name="Stueber K."/>
            <person name="Sukno S.A."/>
            <person name="Sweigard J.A."/>
            <person name="Takano Y."/>
            <person name="Takahara H."/>
            <person name="Trail F."/>
            <person name="van der Does H.C."/>
            <person name="Voll L.M."/>
            <person name="Will I."/>
            <person name="Young S."/>
            <person name="Zeng Q."/>
            <person name="Zhang J."/>
            <person name="Zhou S."/>
            <person name="Dickman M.B."/>
            <person name="Schulze-Lefert P."/>
            <person name="Ver Loren van Themaat E."/>
            <person name="Ma L.-J."/>
            <person name="Vaillancourt L.J."/>
        </authorList>
    </citation>
    <scope>NUCLEOTIDE SEQUENCE [LARGE SCALE GENOMIC DNA]</scope>
    <source>
        <strain evidence="19">M1.001 / M2 / FGSC 10212</strain>
    </source>
</reference>
<dbReference type="SUPFAM" id="SSF63380">
    <property type="entry name" value="Riboflavin synthase domain-like"/>
    <property type="match status" value="1"/>
</dbReference>
<keyword evidence="6 14" id="KW-0288">FMN</keyword>
<comment type="catalytic activity">
    <reaction evidence="14">
        <text>an organic molecule + reduced [NADPH--hemoprotein reductase] + O2 = an alcohol + oxidized [NADPH--hemoprotein reductase] + H2O + H(+)</text>
        <dbReference type="Rhea" id="RHEA:17149"/>
        <dbReference type="Rhea" id="RHEA-COMP:11964"/>
        <dbReference type="Rhea" id="RHEA-COMP:11965"/>
        <dbReference type="ChEBI" id="CHEBI:15377"/>
        <dbReference type="ChEBI" id="CHEBI:15378"/>
        <dbReference type="ChEBI" id="CHEBI:15379"/>
        <dbReference type="ChEBI" id="CHEBI:30879"/>
        <dbReference type="ChEBI" id="CHEBI:57618"/>
        <dbReference type="ChEBI" id="CHEBI:58210"/>
        <dbReference type="ChEBI" id="CHEBI:142491"/>
        <dbReference type="EC" id="1.14.14.1"/>
    </reaction>
</comment>
<dbReference type="GO" id="GO:0005506">
    <property type="term" value="F:iron ion binding"/>
    <property type="evidence" value="ECO:0007669"/>
    <property type="project" value="UniProtKB-UniRule"/>
</dbReference>
<evidence type="ECO:0000256" key="2">
    <source>
        <dbReference type="ARBA" id="ARBA00010018"/>
    </source>
</evidence>
<dbReference type="CDD" id="cd11068">
    <property type="entry name" value="CYP120A1"/>
    <property type="match status" value="1"/>
</dbReference>
<dbReference type="PRINTS" id="PR00385">
    <property type="entry name" value="P450"/>
</dbReference>
<dbReference type="InterPro" id="IPR001433">
    <property type="entry name" value="OxRdtase_FAD/NAD-bd"/>
</dbReference>
<dbReference type="PIRSF" id="PIRSF000209">
    <property type="entry name" value="Bifunctional_P450_P450R"/>
    <property type="match status" value="1"/>
</dbReference>
<dbReference type="InterPro" id="IPR017938">
    <property type="entry name" value="Riboflavin_synthase-like_b-brl"/>
</dbReference>
<evidence type="ECO:0000256" key="11">
    <source>
        <dbReference type="ARBA" id="ARBA00023002"/>
    </source>
</evidence>
<dbReference type="Pfam" id="PF00258">
    <property type="entry name" value="Flavodoxin_1"/>
    <property type="match status" value="1"/>
</dbReference>
<dbReference type="STRING" id="645133.E3QZJ8"/>
<dbReference type="eggNOG" id="KOG1158">
    <property type="taxonomic scope" value="Eukaryota"/>
</dbReference>
<dbReference type="Pfam" id="PF00667">
    <property type="entry name" value="FAD_binding_1"/>
    <property type="match status" value="1"/>
</dbReference>
<keyword evidence="10 14" id="KW-0249">Electron transport</keyword>
<dbReference type="PROSITE" id="PS51384">
    <property type="entry name" value="FAD_FR"/>
    <property type="match status" value="1"/>
</dbReference>
<evidence type="ECO:0000259" key="16">
    <source>
        <dbReference type="PROSITE" id="PS50902"/>
    </source>
</evidence>
<evidence type="ECO:0000256" key="14">
    <source>
        <dbReference type="PIRNR" id="PIRNR000209"/>
    </source>
</evidence>
<dbReference type="SUPFAM" id="SSF48264">
    <property type="entry name" value="Cytochrome P450"/>
    <property type="match status" value="1"/>
</dbReference>
<dbReference type="AlphaFoldDB" id="E3QZJ8"/>
<comment type="similarity">
    <text evidence="2 14">In the N-terminal section; belongs to the cytochrome P450 family.</text>
</comment>
<keyword evidence="9 14" id="KW-0521">NADP</keyword>
<dbReference type="Gene3D" id="3.40.50.360">
    <property type="match status" value="1"/>
</dbReference>
<dbReference type="eggNOG" id="KOG0157">
    <property type="taxonomic scope" value="Eukaryota"/>
</dbReference>
<organism evidence="19">
    <name type="scientific">Colletotrichum graminicola (strain M1.001 / M2 / FGSC 10212)</name>
    <name type="common">Maize anthracnose fungus</name>
    <name type="synonym">Glomerella graminicola</name>
    <dbReference type="NCBI Taxonomy" id="645133"/>
    <lineage>
        <taxon>Eukaryota</taxon>
        <taxon>Fungi</taxon>
        <taxon>Dikarya</taxon>
        <taxon>Ascomycota</taxon>
        <taxon>Pezizomycotina</taxon>
        <taxon>Sordariomycetes</taxon>
        <taxon>Hypocreomycetidae</taxon>
        <taxon>Glomerellales</taxon>
        <taxon>Glomerellaceae</taxon>
        <taxon>Colletotrichum</taxon>
        <taxon>Colletotrichum graminicola species complex</taxon>
    </lineage>
</organism>
<dbReference type="EC" id="1.14.14.1" evidence="14"/>
<dbReference type="CDD" id="cd06206">
    <property type="entry name" value="bifunctional_CYPOR"/>
    <property type="match status" value="1"/>
</dbReference>
<dbReference type="EMBL" id="GG697417">
    <property type="protein sequence ID" value="EFQ36286.1"/>
    <property type="molecule type" value="Genomic_DNA"/>
</dbReference>
<dbReference type="GO" id="GO:0070330">
    <property type="term" value="F:aromatase activity"/>
    <property type="evidence" value="ECO:0007669"/>
    <property type="project" value="UniProtKB-UniRule"/>
</dbReference>
<evidence type="ECO:0000256" key="15">
    <source>
        <dbReference type="PIRSR" id="PIRSR000209-1"/>
    </source>
</evidence>
<dbReference type="InterPro" id="IPR029039">
    <property type="entry name" value="Flavoprotein-like_sf"/>
</dbReference>
<feature type="domain" description="Flavodoxin-like" evidence="16">
    <location>
        <begin position="534"/>
        <end position="675"/>
    </location>
</feature>
<dbReference type="Pfam" id="PF00175">
    <property type="entry name" value="NAD_binding_1"/>
    <property type="match status" value="1"/>
</dbReference>
<evidence type="ECO:0000313" key="18">
    <source>
        <dbReference type="EMBL" id="EFQ36286.1"/>
    </source>
</evidence>
<keyword evidence="13 14" id="KW-0503">Monooxygenase</keyword>
<dbReference type="InterPro" id="IPR008254">
    <property type="entry name" value="Flavodoxin/NO_synth"/>
</dbReference>
<dbReference type="InterPro" id="IPR002401">
    <property type="entry name" value="Cyt_P450_E_grp-I"/>
</dbReference>
<dbReference type="InterPro" id="IPR017927">
    <property type="entry name" value="FAD-bd_FR_type"/>
</dbReference>
<protein>
    <recommendedName>
        <fullName evidence="14">Bifunctional cytochrome P450/NADPH--P450 reductase</fullName>
    </recommendedName>
    <domain>
        <recommendedName>
            <fullName evidence="14">Cytochrome P450</fullName>
            <ecNumber evidence="14">1.14.14.1</ecNumber>
        </recommendedName>
    </domain>
    <domain>
        <recommendedName>
            <fullName evidence="14">NADPH--cytochrome P450 reductase</fullName>
            <ecNumber evidence="14">1.6.2.4</ecNumber>
        </recommendedName>
    </domain>
</protein>
<dbReference type="InterPro" id="IPR023173">
    <property type="entry name" value="NADPH_Cyt_P450_Rdtase_alpha"/>
</dbReference>
<dbReference type="PROSITE" id="PS00086">
    <property type="entry name" value="CYTOCHROME_P450"/>
    <property type="match status" value="1"/>
</dbReference>
<keyword evidence="5 14" id="KW-0285">Flavoprotein</keyword>
<keyword evidence="12 14" id="KW-0408">Iron</keyword>
<dbReference type="InterPro" id="IPR023206">
    <property type="entry name" value="Bifunctional_P450_P450_red"/>
</dbReference>
<sequence>MDCPSKPSTRHSPQVSWLQWITQFIWKANKGYEEMLDGIVPIPGPPPVPLIGSVFDVDINDTLKSVIELMKVYGPIIQLYTGSQREIIVGSQELANELSDESRFCKVVYGALHHLRDAGGDGLFTAQHGNHEWGVAHRILLPNFSPIKVHEMFDGMTDIIEQLALKWARHGPDAAIDVVDDFTRLTVDTITLCAMGYRLNSFYLNDDMHLYVKSLSKVLIESDKKAQFPAVINKLRYKADAEYRANIQAMADICRDIIRKRRAAGPGQGSKLLLDLMIQGVDPKTGDRLSEDAIMWNLHTFLIAGHDTTSGLLSFAFYFLLKDPSAMRKAREEVDAVLAEGEVMTVKHLQKLRYLDAVLKETIRMHAPAPGFHVRPLKDGEVLGGKYVVNKSDPIVIVLHQLHRDPAVWGEDADEFRPERMERDKFSNLPPNAWKPFGNGARSCIGRAFAWQEALMVMATLLQHFDFEMDDPSYTLKVEQTLTIKPEGFKMRARLRHDKKPGDLFRHETVSATRKNTTPGGRNTKIDAISGHPMTILYGSNTGTGEALARWLAEGASAAGFKADTVVEMNAAKDKLPKDQPIIIIAASYNGHPSDNADEFIDWLGQLPSGALEGVGFCVFGLGHHDWPATHNRVPKMVDELMYKAGASRLIEAEYADMATADLFPDAERWSTERLWPALGEKYSVKPAYVQDMNLKLTLGGPARLATRPGFFQAMVTETRPLSEPGVPQKHHLTLRLPSNIGYLTGDRLQVLPKNSSSLVNRALSRFRLDHDAVITISSSRPSGLPVDTPISAADLLGMYVELGQPASQRNVRALADTVPVTEEATRSRLMEMSSEDRYEGEIRAKHVSVLDLLDSYPCVELPLAKFLTMVPQMRPRTYSLSSSPTRLPGHGDLTLSISQGGLATGYLMSVHAGQFVHVSHYPAPREFRPPEDPSMTPIIMVAAGAGLAPFRGFVQERAAASSPLAPALLFYGCRGASLDDMYRDEFDDFERAGVVEVHRAFSRDPGAPCKYVMDSLCKCQDTLTRLWDAGAVVYVCGTKRMSDAVFRVMGPILFEADKKAARTGCDSVDDWEQKLPRGRFVREIFN</sequence>
<evidence type="ECO:0000259" key="17">
    <source>
        <dbReference type="PROSITE" id="PS51384"/>
    </source>
</evidence>
<evidence type="ECO:0000256" key="10">
    <source>
        <dbReference type="ARBA" id="ARBA00022982"/>
    </source>
</evidence>
<name>E3QZJ8_COLGM</name>
<evidence type="ECO:0000256" key="9">
    <source>
        <dbReference type="ARBA" id="ARBA00022857"/>
    </source>
</evidence>
<dbReference type="GO" id="GO:0003958">
    <property type="term" value="F:NADPH-hemoprotein reductase activity"/>
    <property type="evidence" value="ECO:0007669"/>
    <property type="project" value="UniProtKB-UniRule"/>
</dbReference>
<dbReference type="PROSITE" id="PS50902">
    <property type="entry name" value="FLAVODOXIN_LIKE"/>
    <property type="match status" value="1"/>
</dbReference>
<dbReference type="GO" id="GO:0020037">
    <property type="term" value="F:heme binding"/>
    <property type="evidence" value="ECO:0007669"/>
    <property type="project" value="UniProtKB-UniRule"/>
</dbReference>
<dbReference type="InterPro" id="IPR001128">
    <property type="entry name" value="Cyt_P450"/>
</dbReference>
<dbReference type="InterPro" id="IPR036396">
    <property type="entry name" value="Cyt_P450_sf"/>
</dbReference>